<dbReference type="Pfam" id="PF00612">
    <property type="entry name" value="IQ"/>
    <property type="match status" value="6"/>
</dbReference>
<dbReference type="Gene3D" id="3.40.850.10">
    <property type="entry name" value="Kinesin motor domain"/>
    <property type="match status" value="1"/>
</dbReference>
<dbReference type="GO" id="GO:0007015">
    <property type="term" value="P:actin filament organization"/>
    <property type="evidence" value="ECO:0007669"/>
    <property type="project" value="TreeGrafter"/>
</dbReference>
<evidence type="ECO:0000256" key="3">
    <source>
        <dbReference type="ARBA" id="ARBA00022840"/>
    </source>
</evidence>
<keyword evidence="3 8" id="KW-0067">ATP-binding</keyword>
<dbReference type="SMART" id="SM00015">
    <property type="entry name" value="IQ"/>
    <property type="match status" value="8"/>
</dbReference>
<dbReference type="GO" id="GO:0016020">
    <property type="term" value="C:membrane"/>
    <property type="evidence" value="ECO:0007669"/>
    <property type="project" value="TreeGrafter"/>
</dbReference>
<dbReference type="InterPro" id="IPR000048">
    <property type="entry name" value="IQ_motif_EF-hand-BS"/>
</dbReference>
<dbReference type="SMART" id="SM00242">
    <property type="entry name" value="MYSc"/>
    <property type="match status" value="1"/>
</dbReference>
<dbReference type="SUPFAM" id="SSF50985">
    <property type="entry name" value="RCC1/BLIP-II"/>
    <property type="match status" value="1"/>
</dbReference>
<accession>A0A0F7U833</accession>
<keyword evidence="2 8" id="KW-0547">Nucleotide-binding</keyword>
<feature type="region of interest" description="Actin-binding" evidence="8">
    <location>
        <begin position="638"/>
        <end position="660"/>
    </location>
</feature>
<dbReference type="PRINTS" id="PR00193">
    <property type="entry name" value="MYOSINHEAVY"/>
</dbReference>
<dbReference type="GO" id="GO:0005737">
    <property type="term" value="C:cytoplasm"/>
    <property type="evidence" value="ECO:0007669"/>
    <property type="project" value="TreeGrafter"/>
</dbReference>
<protein>
    <submittedName>
        <fullName evidence="10">Myosin H</fullName>
    </submittedName>
</protein>
<dbReference type="PANTHER" id="PTHR13140">
    <property type="entry name" value="MYOSIN"/>
    <property type="match status" value="1"/>
</dbReference>
<dbReference type="PROSITE" id="PS51456">
    <property type="entry name" value="MYOSIN_MOTOR"/>
    <property type="match status" value="1"/>
</dbReference>
<evidence type="ECO:0000256" key="7">
    <source>
        <dbReference type="PROSITE-ProRule" id="PRU00235"/>
    </source>
</evidence>
<sequence length="1523" mass="170975">MPPKKAAEGGGAKKKVERKYSAVELGDYLLGSPVFVREPSKEEMYVKAIVKSISGTQLTVDIDGNTKTVEVAECLNANVGIDPVTVVDLAKLPHANEACALEVMRERYVRDQIYTYAGRLLVAMNPFKLIPGLYEPATVTKYQNADTSRGFPTDVPPHTYAVAQTAMDMLKMTKENQSCVVSGESGAGKTETARQLMQYFATSKSGTGGDKIQEIILGANPLLEAIGNAKTLRNNNSSRFGRFVSLDVAPTGGIHGGIVSNYMLELSRIEFQGQGERSYHIFYQMIKGLQPDEKQKCALKEAPQYEFLNKSGCYEVETVNDLKEFAEVRQQLKLLFSPEEELDYFKCLSAVILAGNIKYKNTQAMGTDKAGKVVNDDDFQMIASLLGADAAALNEAVTINIVEVQGNVIKSPLSADQATVMIRSMAKELYNTLFDYIVKSVNKQIQFDAESKPWIGILDIYGFEFFQKNSYEQYLINYANERLQQFFIQQVFQAEKVEYEAEGIDHSMIVYSDNATVLEVFDKPKAGIFAYLEEQCLIQTGSSESFTAACHKNIKNPCFQIPKGDARLSFLIVHTAAPVTYDTTEFVPKNKMRLPNELLVVFKSAKNLCMKNAFADIEIPDTKNMRGKFVGSKFQKSMTGLMTTLKSSHAHFGRCIKPNQVKKPQVFETETTLGQMISLSVLEAVAIIHKGFAYRASFQDFVQDNNVLMSVLGAKVEGSDMKQACITMLDRLAIPKEEYQLGNTKIFLRKTGWLMIDKHFRTVMANLKPLILKLQSIYRAYKARVLYTSFSRRVVRIQALMRRYELRKSALQKKIGCRIFAGSIFLGMFCQLQQRRERAAVNIQRVFRGYRARKQSQKELRQVKARMLMKKAAAIGYAGIGGIRWKQFMISHRMIRAAVKIQSHWRRHAAQKLAKKLSYEKMRNNAATDIQRVWRGYLGRLRVQLMRLLTPYAITIQRFWRGYRTRSSAMYRTHAKIFDGIRRGFLEDQGRVVIQSCMRRYIVLSRLQNVTQAAYSMQKFAQAKLLRMYVSNVHAATLTIQAWWRGNRVRRILQEEKLKLVLAGHLMRAEKQTLQECQQAVVLLRDRERCGKRLKSWQLIHVNVSVERDDVYPKGWATGIRTVESFNPAADLSHIELGAFHTVVATSSGYVYTYGLNDRGQLSVGASSVSGLPLPMQPITGLLFPIKIKQVSCGVDHTLLLDGDGRVFAWGSNQYGQCGCAPRQEVVPEASEVHFASTRGASTPMARRAITMLSAGAYHNAAIDDKGRVYMWGRGDHIYIRGVFSDVPLPLWITHDSIVDIGPLDSVECGLGFTYLLAKDGTVYVFGQAINGQLGLGSKHRRSRVAVPIENIEERVTSISCGVHTTLAVTPSGTVYQWGVFLLWDTNSQVCVKAQSFVPMSVDLRRGGITGVAIDVKVGWWEGVVLTSDGLLWAWNFFDQPSEDVLRPAVYQYVLTEGQIVRAVHVVSSPLFSAVFSKLEEDKAAEKMRGSAAAPSAVRTRPSVNPHWDPLAYNKVSTMHLFR</sequence>
<dbReference type="InterPro" id="IPR000408">
    <property type="entry name" value="Reg_chr_condens"/>
</dbReference>
<organism evidence="10">
    <name type="scientific">Neospora caninum (strain Liverpool)</name>
    <dbReference type="NCBI Taxonomy" id="572307"/>
    <lineage>
        <taxon>Eukaryota</taxon>
        <taxon>Sar</taxon>
        <taxon>Alveolata</taxon>
        <taxon>Apicomplexa</taxon>
        <taxon>Conoidasida</taxon>
        <taxon>Coccidia</taxon>
        <taxon>Eucoccidiorida</taxon>
        <taxon>Eimeriorina</taxon>
        <taxon>Sarcocystidae</taxon>
        <taxon>Neospora</taxon>
    </lineage>
</organism>
<feature type="repeat" description="RCC1" evidence="7">
    <location>
        <begin position="1149"/>
        <end position="1204"/>
    </location>
</feature>
<dbReference type="GO" id="GO:0000146">
    <property type="term" value="F:microfilament motor activity"/>
    <property type="evidence" value="ECO:0007669"/>
    <property type="project" value="TreeGrafter"/>
</dbReference>
<dbReference type="SUPFAM" id="SSF52540">
    <property type="entry name" value="P-loop containing nucleoside triphosphate hydrolases"/>
    <property type="match status" value="2"/>
</dbReference>
<keyword evidence="4 8" id="KW-0518">Myosin</keyword>
<evidence type="ECO:0000256" key="4">
    <source>
        <dbReference type="ARBA" id="ARBA00023123"/>
    </source>
</evidence>
<evidence type="ECO:0000313" key="10">
    <source>
        <dbReference type="EMBL" id="CEL65973.1"/>
    </source>
</evidence>
<gene>
    <name evidence="10" type="ORF">BN1204_018020</name>
</gene>
<name>A0A0F7U833_NEOCL</name>
<evidence type="ECO:0000256" key="2">
    <source>
        <dbReference type="ARBA" id="ARBA00022741"/>
    </source>
</evidence>
<evidence type="ECO:0000256" key="5">
    <source>
        <dbReference type="ARBA" id="ARBA00023175"/>
    </source>
</evidence>
<dbReference type="EMBL" id="LN714480">
    <property type="protein sequence ID" value="CEL65973.1"/>
    <property type="molecule type" value="Genomic_DNA"/>
</dbReference>
<dbReference type="GO" id="GO:0051015">
    <property type="term" value="F:actin filament binding"/>
    <property type="evidence" value="ECO:0007669"/>
    <property type="project" value="TreeGrafter"/>
</dbReference>
<feature type="binding site" evidence="8">
    <location>
        <begin position="183"/>
        <end position="190"/>
    </location>
    <ligand>
        <name>ATP</name>
        <dbReference type="ChEBI" id="CHEBI:30616"/>
    </ligand>
</feature>
<evidence type="ECO:0000259" key="9">
    <source>
        <dbReference type="PROSITE" id="PS51456"/>
    </source>
</evidence>
<dbReference type="GO" id="GO:0016459">
    <property type="term" value="C:myosin complex"/>
    <property type="evidence" value="ECO:0007669"/>
    <property type="project" value="UniProtKB-KW"/>
</dbReference>
<keyword evidence="6 8" id="KW-0009">Actin-binding</keyword>
<dbReference type="Gene3D" id="1.20.58.530">
    <property type="match status" value="1"/>
</dbReference>
<dbReference type="InterPro" id="IPR001609">
    <property type="entry name" value="Myosin_head_motor_dom-like"/>
</dbReference>
<dbReference type="Gene3D" id="1.20.120.720">
    <property type="entry name" value="Myosin VI head, motor domain, U50 subdomain"/>
    <property type="match status" value="1"/>
</dbReference>
<keyword evidence="5 8" id="KW-0505">Motor protein</keyword>
<dbReference type="GO" id="GO:0005524">
    <property type="term" value="F:ATP binding"/>
    <property type="evidence" value="ECO:0007669"/>
    <property type="project" value="UniProtKB-UniRule"/>
</dbReference>
<dbReference type="InterPro" id="IPR009091">
    <property type="entry name" value="RCC1/BLIP-II"/>
</dbReference>
<dbReference type="Gene3D" id="1.10.10.820">
    <property type="match status" value="1"/>
</dbReference>
<dbReference type="Gene3D" id="1.20.5.4820">
    <property type="match status" value="1"/>
</dbReference>
<evidence type="ECO:0000256" key="1">
    <source>
        <dbReference type="ARBA" id="ARBA00022737"/>
    </source>
</evidence>
<dbReference type="PROSITE" id="PS50012">
    <property type="entry name" value="RCC1_3"/>
    <property type="match status" value="3"/>
</dbReference>
<feature type="repeat" description="RCC1" evidence="7">
    <location>
        <begin position="1205"/>
        <end position="1266"/>
    </location>
</feature>
<keyword evidence="1" id="KW-0677">Repeat</keyword>
<dbReference type="Pfam" id="PF25390">
    <property type="entry name" value="WD40_RLD"/>
    <property type="match status" value="1"/>
</dbReference>
<evidence type="ECO:0000256" key="6">
    <source>
        <dbReference type="ARBA" id="ARBA00023203"/>
    </source>
</evidence>
<dbReference type="Gene3D" id="1.20.5.190">
    <property type="match status" value="2"/>
</dbReference>
<dbReference type="Pfam" id="PF00063">
    <property type="entry name" value="Myosin_head"/>
    <property type="match status" value="1"/>
</dbReference>
<dbReference type="PROSITE" id="PS50096">
    <property type="entry name" value="IQ"/>
    <property type="match status" value="6"/>
</dbReference>
<dbReference type="Gene3D" id="2.130.10.30">
    <property type="entry name" value="Regulator of chromosome condensation 1/beta-lactamase-inhibitor protein II"/>
    <property type="match status" value="2"/>
</dbReference>
<dbReference type="InterPro" id="IPR036961">
    <property type="entry name" value="Kinesin_motor_dom_sf"/>
</dbReference>
<dbReference type="PANTHER" id="PTHR13140:SF706">
    <property type="entry name" value="DILUTE CLASS UNCONVENTIONAL MYOSIN, ISOFORM C"/>
    <property type="match status" value="1"/>
</dbReference>
<dbReference type="InterPro" id="IPR058923">
    <property type="entry name" value="RCC1-like_dom"/>
</dbReference>
<dbReference type="FunFam" id="1.10.10.820:FF:000001">
    <property type="entry name" value="Myosin heavy chain"/>
    <property type="match status" value="1"/>
</dbReference>
<comment type="similarity">
    <text evidence="8">Belongs to the TRAFAC class myosin-kinesin ATPase superfamily. Myosin family.</text>
</comment>
<dbReference type="InterPro" id="IPR027417">
    <property type="entry name" value="P-loop_NTPase"/>
</dbReference>
<dbReference type="CDD" id="cd23767">
    <property type="entry name" value="IQCD"/>
    <property type="match status" value="3"/>
</dbReference>
<proteinExistence type="inferred from homology"/>
<reference evidence="10" key="1">
    <citation type="journal article" date="2015" name="PLoS ONE">
        <title>Comprehensive Evaluation of Toxoplasma gondii VEG and Neospora caninum LIV Genomes with Tachyzoite Stage Transcriptome and Proteome Defines Novel Transcript Features.</title>
        <authorList>
            <person name="Ramaprasad A."/>
            <person name="Mourier T."/>
            <person name="Naeem R."/>
            <person name="Malas T.B."/>
            <person name="Moussa E."/>
            <person name="Panigrahi A."/>
            <person name="Vermont S.J."/>
            <person name="Otto T.D."/>
            <person name="Wastling J."/>
            <person name="Pain A."/>
        </authorList>
    </citation>
    <scope>NUCLEOTIDE SEQUENCE</scope>
    <source>
        <strain evidence="10">Liverpool</strain>
    </source>
</reference>
<feature type="domain" description="Myosin motor" evidence="9">
    <location>
        <begin position="84"/>
        <end position="761"/>
    </location>
</feature>
<evidence type="ECO:0000256" key="8">
    <source>
        <dbReference type="PROSITE-ProRule" id="PRU00782"/>
    </source>
</evidence>
<dbReference type="PROSITE" id="PS00626">
    <property type="entry name" value="RCC1_2"/>
    <property type="match status" value="1"/>
</dbReference>
<feature type="repeat" description="RCC1" evidence="7">
    <location>
        <begin position="1321"/>
        <end position="1372"/>
    </location>
</feature>